<evidence type="ECO:0000256" key="2">
    <source>
        <dbReference type="ARBA" id="ARBA00022741"/>
    </source>
</evidence>
<evidence type="ECO:0008006" key="6">
    <source>
        <dbReference type="Google" id="ProtNLM"/>
    </source>
</evidence>
<dbReference type="GO" id="GO:0005524">
    <property type="term" value="F:ATP binding"/>
    <property type="evidence" value="ECO:0007669"/>
    <property type="project" value="UniProtKB-KW"/>
</dbReference>
<reference evidence="4" key="1">
    <citation type="journal article" date="2021" name="Genome Biol. Evol.">
        <title>A High-Quality Reference Genome for a Parasitic Bivalve with Doubly Uniparental Inheritance (Bivalvia: Unionida).</title>
        <authorList>
            <person name="Smith C.H."/>
        </authorList>
    </citation>
    <scope>NUCLEOTIDE SEQUENCE</scope>
    <source>
        <strain evidence="4">CHS0354</strain>
    </source>
</reference>
<dbReference type="Proteomes" id="UP001195483">
    <property type="component" value="Unassembled WGS sequence"/>
</dbReference>
<comment type="similarity">
    <text evidence="1">Belongs to the heat shock protein 70 family.</text>
</comment>
<dbReference type="InterPro" id="IPR043129">
    <property type="entry name" value="ATPase_NBD"/>
</dbReference>
<evidence type="ECO:0000256" key="1">
    <source>
        <dbReference type="ARBA" id="ARBA00007381"/>
    </source>
</evidence>
<keyword evidence="3" id="KW-0067">ATP-binding</keyword>
<dbReference type="EMBL" id="JAEAOA010000415">
    <property type="protein sequence ID" value="KAK3608752.1"/>
    <property type="molecule type" value="Genomic_DNA"/>
</dbReference>
<gene>
    <name evidence="4" type="ORF">CHS0354_005841</name>
</gene>
<accession>A0AAE0TE73</accession>
<dbReference type="SUPFAM" id="SSF100920">
    <property type="entry name" value="Heat shock protein 70kD (HSP70), peptide-binding domain"/>
    <property type="match status" value="1"/>
</dbReference>
<dbReference type="CDD" id="cd10229">
    <property type="entry name" value="ASKHA_NBD_HSP70_HSPA12"/>
    <property type="match status" value="1"/>
</dbReference>
<name>A0AAE0TE73_9BIVA</name>
<evidence type="ECO:0000313" key="4">
    <source>
        <dbReference type="EMBL" id="KAK3608752.1"/>
    </source>
</evidence>
<dbReference type="GO" id="GO:0140662">
    <property type="term" value="F:ATP-dependent protein folding chaperone"/>
    <property type="evidence" value="ECO:0007669"/>
    <property type="project" value="InterPro"/>
</dbReference>
<dbReference type="InterPro" id="IPR013126">
    <property type="entry name" value="Hsp_70_fam"/>
</dbReference>
<evidence type="ECO:0000313" key="5">
    <source>
        <dbReference type="Proteomes" id="UP001195483"/>
    </source>
</evidence>
<keyword evidence="5" id="KW-1185">Reference proteome</keyword>
<dbReference type="Pfam" id="PF00012">
    <property type="entry name" value="HSP70"/>
    <property type="match status" value="1"/>
</dbReference>
<dbReference type="Gene3D" id="2.60.34.10">
    <property type="entry name" value="Substrate Binding Domain Of DNAk, Chain A, domain 1"/>
    <property type="match status" value="1"/>
</dbReference>
<reference evidence="4" key="3">
    <citation type="submission" date="2023-05" db="EMBL/GenBank/DDBJ databases">
        <authorList>
            <person name="Smith C.H."/>
        </authorList>
    </citation>
    <scope>NUCLEOTIDE SEQUENCE</scope>
    <source>
        <strain evidence="4">CHS0354</strain>
        <tissue evidence="4">Mantle</tissue>
    </source>
</reference>
<reference evidence="4" key="2">
    <citation type="journal article" date="2021" name="Genome Biol. Evol.">
        <title>Developing a high-quality reference genome for a parasitic bivalve with doubly uniparental inheritance (Bivalvia: Unionida).</title>
        <authorList>
            <person name="Smith C.H."/>
        </authorList>
    </citation>
    <scope>NUCLEOTIDE SEQUENCE</scope>
    <source>
        <strain evidence="4">CHS0354</strain>
        <tissue evidence="4">Mantle</tissue>
    </source>
</reference>
<dbReference type="AlphaFoldDB" id="A0AAE0TE73"/>
<protein>
    <recommendedName>
        <fullName evidence="6">Heat shock 70 kDa protein 12A</fullName>
    </recommendedName>
</protein>
<organism evidence="4 5">
    <name type="scientific">Potamilus streckersoni</name>
    <dbReference type="NCBI Taxonomy" id="2493646"/>
    <lineage>
        <taxon>Eukaryota</taxon>
        <taxon>Metazoa</taxon>
        <taxon>Spiralia</taxon>
        <taxon>Lophotrochozoa</taxon>
        <taxon>Mollusca</taxon>
        <taxon>Bivalvia</taxon>
        <taxon>Autobranchia</taxon>
        <taxon>Heteroconchia</taxon>
        <taxon>Palaeoheterodonta</taxon>
        <taxon>Unionida</taxon>
        <taxon>Unionoidea</taxon>
        <taxon>Unionidae</taxon>
        <taxon>Ambleminae</taxon>
        <taxon>Lampsilini</taxon>
        <taxon>Potamilus</taxon>
    </lineage>
</organism>
<evidence type="ECO:0000256" key="3">
    <source>
        <dbReference type="ARBA" id="ARBA00022840"/>
    </source>
</evidence>
<keyword evidence="2" id="KW-0547">Nucleotide-binding</keyword>
<dbReference type="Gene3D" id="3.30.420.40">
    <property type="match status" value="2"/>
</dbReference>
<dbReference type="PANTHER" id="PTHR14187">
    <property type="entry name" value="ALPHA KINASE/ELONGATION FACTOR 2 KINASE"/>
    <property type="match status" value="1"/>
</dbReference>
<dbReference type="SUPFAM" id="SSF53067">
    <property type="entry name" value="Actin-like ATPase domain"/>
    <property type="match status" value="2"/>
</dbReference>
<proteinExistence type="inferred from homology"/>
<sequence length="589" mass="66662">MEPDVVIALDIGSTYSGYACQFRDNFKNNPKEIWMNNRWGSTSNTTSKTTTCVLIKVMGKERVAIGDNAEMEFFKLYDKYDPNDQKAKNEALDYLFFKNFKMILYDQTFKDDEGKKGSAEDYFGRHEPITFVMSKFIEGLKEDCIKKFKESRNLTIPEENIRWVITVPAIWNDDAKKAMRISAVKAGIPDDRLILALEPEAAAVHCMHLSSQEKASMDFLGDVGDKFMVVDLGGGTVDITAFEVIDDGCLKQITRANGGPWGGQRINDSFSQLVRDVFQTEDGKSAFASCKRADLLKMEQEFEQQKVNILDETPRGEEWIKLPLPADIWDEIKGHIKVNPIKYSKYFDKQRTGLVLKPNVIAKESFGETISQIVKHLQAVFREASVQDIRKIVLVGGFAEAPIVREKIQEGLSGKHIFVPTNPFYAVLRGAVLYGHNPDIFKSRISRFTYGICVLSPFDPSKHDESRKTRKGDGTYLCKDIFDVLVKRDQIVALNVEQPTMIYHPHNEDQTKVPLKIYQSESQNPIYVTDKGCKKLGTLIVEMPDTTGGCNRKIEVTMIYGGTELGVKAIDKNTGKEFKTEIAFDRYSS</sequence>
<dbReference type="PANTHER" id="PTHR14187:SF5">
    <property type="entry name" value="HEAT SHOCK 70 KDA PROTEIN 12A"/>
    <property type="match status" value="1"/>
</dbReference>
<dbReference type="InterPro" id="IPR029047">
    <property type="entry name" value="HSP70_peptide-bd_sf"/>
</dbReference>
<comment type="caution">
    <text evidence="4">The sequence shown here is derived from an EMBL/GenBank/DDBJ whole genome shotgun (WGS) entry which is preliminary data.</text>
</comment>